<evidence type="ECO:0000313" key="1">
    <source>
        <dbReference type="EMBL" id="HDI82768.1"/>
    </source>
</evidence>
<protein>
    <submittedName>
        <fullName evidence="1">T9SS type A sorting domain-containing protein</fullName>
    </submittedName>
</protein>
<reference evidence="1" key="1">
    <citation type="journal article" date="2020" name="mSystems">
        <title>Genome- and Community-Level Interaction Insights into Carbon Utilization and Element Cycling Functions of Hydrothermarchaeota in Hydrothermal Sediment.</title>
        <authorList>
            <person name="Zhou Z."/>
            <person name="Liu Y."/>
            <person name="Xu W."/>
            <person name="Pan J."/>
            <person name="Luo Z.H."/>
            <person name="Li M."/>
        </authorList>
    </citation>
    <scope>NUCLEOTIDE SEQUENCE [LARGE SCALE GENOMIC DNA]</scope>
    <source>
        <strain evidence="1">HyVt-102</strain>
    </source>
</reference>
<dbReference type="Proteomes" id="UP000885847">
    <property type="component" value="Unassembled WGS sequence"/>
</dbReference>
<dbReference type="EMBL" id="DQWE01000149">
    <property type="protein sequence ID" value="HDI82768.1"/>
    <property type="molecule type" value="Genomic_DNA"/>
</dbReference>
<dbReference type="NCBIfam" id="TIGR04183">
    <property type="entry name" value="Por_Secre_tail"/>
    <property type="match status" value="1"/>
</dbReference>
<organism evidence="1">
    <name type="scientific">candidate division WOR-3 bacterium</name>
    <dbReference type="NCBI Taxonomy" id="2052148"/>
    <lineage>
        <taxon>Bacteria</taxon>
        <taxon>Bacteria division WOR-3</taxon>
    </lineage>
</organism>
<accession>A0A7C0VC45</accession>
<name>A0A7C0VC45_UNCW3</name>
<feature type="non-terminal residue" evidence="1">
    <location>
        <position position="1"/>
    </location>
</feature>
<dbReference type="InterPro" id="IPR026444">
    <property type="entry name" value="Secre_tail"/>
</dbReference>
<comment type="caution">
    <text evidence="1">The sequence shown here is derived from an EMBL/GenBank/DDBJ whole genome shotgun (WGS) entry which is preliminary data.</text>
</comment>
<sequence length="58" mass="6495">VDGMIDLGYPVTSYIVYDATGKVMKKGNSLTGLINLQNLNPGVYLIKAFKKVYRIIRM</sequence>
<dbReference type="AlphaFoldDB" id="A0A7C0VC45"/>
<gene>
    <name evidence="1" type="ORF">ENF18_03130</name>
</gene>
<proteinExistence type="predicted"/>